<evidence type="ECO:0000259" key="2">
    <source>
        <dbReference type="PROSITE" id="PS51464"/>
    </source>
</evidence>
<dbReference type="SUPFAM" id="SSF53697">
    <property type="entry name" value="SIS domain"/>
    <property type="match status" value="1"/>
</dbReference>
<comment type="caution">
    <text evidence="3">The sequence shown here is derived from an EMBL/GenBank/DDBJ whole genome shotgun (WGS) entry which is preliminary data.</text>
</comment>
<dbReference type="InterPro" id="IPR046348">
    <property type="entry name" value="SIS_dom_sf"/>
</dbReference>
<keyword evidence="1" id="KW-0677">Repeat</keyword>
<dbReference type="PANTHER" id="PTHR10937">
    <property type="entry name" value="GLUCOSAMINE--FRUCTOSE-6-PHOSPHATE AMINOTRANSFERASE, ISOMERIZING"/>
    <property type="match status" value="1"/>
</dbReference>
<keyword evidence="3" id="KW-0808">Transferase</keyword>
<feature type="domain" description="SIS" evidence="2">
    <location>
        <begin position="194"/>
        <end position="330"/>
    </location>
</feature>
<dbReference type="EC" id="2.6.1.16" evidence="3"/>
<dbReference type="PROSITE" id="PS51464">
    <property type="entry name" value="SIS"/>
    <property type="match status" value="2"/>
</dbReference>
<dbReference type="CDD" id="cd05009">
    <property type="entry name" value="SIS_GlmS_GlmD_2"/>
    <property type="match status" value="1"/>
</dbReference>
<dbReference type="PANTHER" id="PTHR10937:SF8">
    <property type="entry name" value="AMINOTRANSFERASE-RELATED"/>
    <property type="match status" value="1"/>
</dbReference>
<keyword evidence="4" id="KW-1185">Reference proteome</keyword>
<evidence type="ECO:0000313" key="3">
    <source>
        <dbReference type="EMBL" id="MDR7307241.1"/>
    </source>
</evidence>
<dbReference type="Proteomes" id="UP001268089">
    <property type="component" value="Unassembled WGS sequence"/>
</dbReference>
<protein>
    <submittedName>
        <fullName evidence="3">Glucosamine--fructose-6-phosphate aminotransferase (Isomerizing)</fullName>
        <ecNumber evidence="3">2.6.1.16</ecNumber>
    </submittedName>
</protein>
<dbReference type="InterPro" id="IPR001347">
    <property type="entry name" value="SIS_dom"/>
</dbReference>
<sequence length="340" mass="35812">MSTLMLEEALASARQVAQQLAADEDRYAALGAALRALPPQGAVTIARGSSDHAAAYFAYLVMSRTGQLVTSLPMSLLTLYKAPLAKQRLLAVSISQSGRSPDLIEPMQMFEAAGATTVALVNDTTSPLAEAVDWALPLHAGPEKSVAATKSFICGLVAGARLAAHWGAHADLLQGLQTLPAALEDACKQDWSSAVEPLRTASKLMVIGRGPGLAIAQEAALKFKETCAIQAEAFSGAEVKHGPMALVDENYPMLVFALRGPAQQSLIDLATEMRGRGAQVLLAAPADVPGRDLTLSTAPQEDLDPITAIQSFYLLVEAVARARGSNPDQPRHLSKVTTTR</sequence>
<dbReference type="CDD" id="cd05008">
    <property type="entry name" value="SIS_GlmS_GlmD_1"/>
    <property type="match status" value="1"/>
</dbReference>
<dbReference type="GO" id="GO:0004360">
    <property type="term" value="F:glutamine-fructose-6-phosphate transaminase (isomerizing) activity"/>
    <property type="evidence" value="ECO:0007669"/>
    <property type="project" value="UniProtKB-EC"/>
</dbReference>
<dbReference type="Pfam" id="PF01380">
    <property type="entry name" value="SIS"/>
    <property type="match status" value="2"/>
</dbReference>
<evidence type="ECO:0000313" key="4">
    <source>
        <dbReference type="Proteomes" id="UP001268089"/>
    </source>
</evidence>
<accession>A0ABU1ZQL7</accession>
<dbReference type="InterPro" id="IPR035466">
    <property type="entry name" value="GlmS/AgaS_SIS"/>
</dbReference>
<proteinExistence type="predicted"/>
<dbReference type="EMBL" id="JAVDXO010000005">
    <property type="protein sequence ID" value="MDR7307241.1"/>
    <property type="molecule type" value="Genomic_DNA"/>
</dbReference>
<organism evidence="3 4">
    <name type="scientific">Rhodoferax saidenbachensis</name>
    <dbReference type="NCBI Taxonomy" id="1484693"/>
    <lineage>
        <taxon>Bacteria</taxon>
        <taxon>Pseudomonadati</taxon>
        <taxon>Pseudomonadota</taxon>
        <taxon>Betaproteobacteria</taxon>
        <taxon>Burkholderiales</taxon>
        <taxon>Comamonadaceae</taxon>
        <taxon>Rhodoferax</taxon>
    </lineage>
</organism>
<dbReference type="RefSeq" id="WP_310343349.1">
    <property type="nucleotide sequence ID" value="NZ_JAVDXO010000005.1"/>
</dbReference>
<feature type="domain" description="SIS" evidence="2">
    <location>
        <begin position="30"/>
        <end position="178"/>
    </location>
</feature>
<evidence type="ECO:0000256" key="1">
    <source>
        <dbReference type="ARBA" id="ARBA00022737"/>
    </source>
</evidence>
<name>A0ABU1ZQL7_9BURK</name>
<keyword evidence="3" id="KW-0032">Aminotransferase</keyword>
<reference evidence="3 4" key="1">
    <citation type="submission" date="2023-07" db="EMBL/GenBank/DDBJ databases">
        <title>Sorghum-associated microbial communities from plants grown in Nebraska, USA.</title>
        <authorList>
            <person name="Schachtman D."/>
        </authorList>
    </citation>
    <scope>NUCLEOTIDE SEQUENCE [LARGE SCALE GENOMIC DNA]</scope>
    <source>
        <strain evidence="3 4">BE308</strain>
    </source>
</reference>
<dbReference type="InterPro" id="IPR035490">
    <property type="entry name" value="GlmS/FrlB_SIS"/>
</dbReference>
<dbReference type="Gene3D" id="3.40.50.10490">
    <property type="entry name" value="Glucose-6-phosphate isomerase like protein, domain 1"/>
    <property type="match status" value="2"/>
</dbReference>
<gene>
    <name evidence="3" type="ORF">J2X15_002528</name>
</gene>